<organism evidence="4 5">
    <name type="scientific">Pleurostoma richardsiae</name>
    <dbReference type="NCBI Taxonomy" id="41990"/>
    <lineage>
        <taxon>Eukaryota</taxon>
        <taxon>Fungi</taxon>
        <taxon>Dikarya</taxon>
        <taxon>Ascomycota</taxon>
        <taxon>Pezizomycotina</taxon>
        <taxon>Sordariomycetes</taxon>
        <taxon>Sordariomycetidae</taxon>
        <taxon>Calosphaeriales</taxon>
        <taxon>Pleurostomataceae</taxon>
        <taxon>Pleurostoma</taxon>
    </lineage>
</organism>
<evidence type="ECO:0000313" key="4">
    <source>
        <dbReference type="EMBL" id="KAJ9148621.1"/>
    </source>
</evidence>
<dbReference type="Gene3D" id="3.10.129.10">
    <property type="entry name" value="Hotdog Thioesterase"/>
    <property type="match status" value="1"/>
</dbReference>
<gene>
    <name evidence="4" type="ORF">NKR23_g4786</name>
</gene>
<dbReference type="InterPro" id="IPR006683">
    <property type="entry name" value="Thioestr_dom"/>
</dbReference>
<comment type="similarity">
    <text evidence="1">Belongs to the thioesterase PaaI family.</text>
</comment>
<dbReference type="SUPFAM" id="SSF54637">
    <property type="entry name" value="Thioesterase/thiol ester dehydrase-isomerase"/>
    <property type="match status" value="1"/>
</dbReference>
<dbReference type="InterPro" id="IPR039298">
    <property type="entry name" value="ACOT13"/>
</dbReference>
<dbReference type="GO" id="GO:0047617">
    <property type="term" value="F:fatty acyl-CoA hydrolase activity"/>
    <property type="evidence" value="ECO:0007669"/>
    <property type="project" value="InterPro"/>
</dbReference>
<evidence type="ECO:0000256" key="2">
    <source>
        <dbReference type="ARBA" id="ARBA00022801"/>
    </source>
</evidence>
<evidence type="ECO:0000259" key="3">
    <source>
        <dbReference type="Pfam" id="PF03061"/>
    </source>
</evidence>
<dbReference type="PANTHER" id="PTHR21660">
    <property type="entry name" value="THIOESTERASE SUPERFAMILY MEMBER-RELATED"/>
    <property type="match status" value="1"/>
</dbReference>
<keyword evidence="2" id="KW-0378">Hydrolase</keyword>
<protein>
    <recommendedName>
        <fullName evidence="3">Thioesterase domain-containing protein</fullName>
    </recommendedName>
</protein>
<dbReference type="Pfam" id="PF03061">
    <property type="entry name" value="4HBT"/>
    <property type="match status" value="1"/>
</dbReference>
<keyword evidence="5" id="KW-1185">Reference proteome</keyword>
<dbReference type="FunFam" id="3.10.129.10:FF:000033">
    <property type="entry name" value="acyl-coenzyme A thioesterase 13"/>
    <property type="match status" value="1"/>
</dbReference>
<sequence>MAESQPAAPPAADAASPLFAHVQQVWQGIKSRSEIYRILLGDIRLISASEGRIVARLDIAPVHINSKGIFHGAVSATIVDWAGGMAIAATGLDKTGVSTDIHVAYVSAARAGEVLEIEAWVTKVGKSLGYTQVEIRKAVEGGGKGEVVSTGSHTKYLKFT</sequence>
<dbReference type="Proteomes" id="UP001174694">
    <property type="component" value="Unassembled WGS sequence"/>
</dbReference>
<reference evidence="4" key="1">
    <citation type="submission" date="2022-07" db="EMBL/GenBank/DDBJ databases">
        <title>Fungi with potential for degradation of polypropylene.</title>
        <authorList>
            <person name="Gostincar C."/>
        </authorList>
    </citation>
    <scope>NUCLEOTIDE SEQUENCE</scope>
    <source>
        <strain evidence="4">EXF-13308</strain>
    </source>
</reference>
<dbReference type="InterPro" id="IPR003736">
    <property type="entry name" value="PAAI_dom"/>
</dbReference>
<dbReference type="InterPro" id="IPR029069">
    <property type="entry name" value="HotDog_dom_sf"/>
</dbReference>
<dbReference type="EMBL" id="JANBVO010000012">
    <property type="protein sequence ID" value="KAJ9148621.1"/>
    <property type="molecule type" value="Genomic_DNA"/>
</dbReference>
<proteinExistence type="inferred from homology"/>
<evidence type="ECO:0000256" key="1">
    <source>
        <dbReference type="ARBA" id="ARBA00008324"/>
    </source>
</evidence>
<comment type="caution">
    <text evidence="4">The sequence shown here is derived from an EMBL/GenBank/DDBJ whole genome shotgun (WGS) entry which is preliminary data.</text>
</comment>
<feature type="domain" description="Thioesterase" evidence="3">
    <location>
        <begin position="68"/>
        <end position="138"/>
    </location>
</feature>
<evidence type="ECO:0000313" key="5">
    <source>
        <dbReference type="Proteomes" id="UP001174694"/>
    </source>
</evidence>
<accession>A0AA38VRN2</accession>
<dbReference type="NCBIfam" id="TIGR00369">
    <property type="entry name" value="unchar_dom_1"/>
    <property type="match status" value="1"/>
</dbReference>
<dbReference type="AlphaFoldDB" id="A0AA38VRN2"/>
<name>A0AA38VRN2_9PEZI</name>
<dbReference type="CDD" id="cd03443">
    <property type="entry name" value="PaaI_thioesterase"/>
    <property type="match status" value="1"/>
</dbReference>
<dbReference type="PANTHER" id="PTHR21660:SF11">
    <property type="entry name" value="FAMILY PROTEIN, PUTATIVE (AFU_ORTHOLOGUE AFUA_4G04355)-RELATED"/>
    <property type="match status" value="1"/>
</dbReference>